<comment type="caution">
    <text evidence="1">The sequence shown here is derived from an EMBL/GenBank/DDBJ whole genome shotgun (WGS) entry which is preliminary data.</text>
</comment>
<dbReference type="Proteomes" id="UP001056120">
    <property type="component" value="Linkage Group LG17"/>
</dbReference>
<name>A0ACB9ERA9_9ASTR</name>
<sequence>MVIEVVTSVVILVVGIAIFVLIHVCIVGRTFGSMDGGTLVHRSGTMMMMSRSGSMSEEDIKKMPSYDFNLEAQKSMVECVVCLERFKNGEKCKLLPNCNHSFHGECIDSWLIKNGACPICRAVVDVGRGETSYSNEVGLELR</sequence>
<organism evidence="1 2">
    <name type="scientific">Smallanthus sonchifolius</name>
    <dbReference type="NCBI Taxonomy" id="185202"/>
    <lineage>
        <taxon>Eukaryota</taxon>
        <taxon>Viridiplantae</taxon>
        <taxon>Streptophyta</taxon>
        <taxon>Embryophyta</taxon>
        <taxon>Tracheophyta</taxon>
        <taxon>Spermatophyta</taxon>
        <taxon>Magnoliopsida</taxon>
        <taxon>eudicotyledons</taxon>
        <taxon>Gunneridae</taxon>
        <taxon>Pentapetalae</taxon>
        <taxon>asterids</taxon>
        <taxon>campanulids</taxon>
        <taxon>Asterales</taxon>
        <taxon>Asteraceae</taxon>
        <taxon>Asteroideae</taxon>
        <taxon>Heliantheae alliance</taxon>
        <taxon>Millerieae</taxon>
        <taxon>Smallanthus</taxon>
    </lineage>
</organism>
<keyword evidence="2" id="KW-1185">Reference proteome</keyword>
<protein>
    <submittedName>
        <fullName evidence="1">Uncharacterized protein</fullName>
    </submittedName>
</protein>
<evidence type="ECO:0000313" key="2">
    <source>
        <dbReference type="Proteomes" id="UP001056120"/>
    </source>
</evidence>
<gene>
    <name evidence="1" type="ORF">L1987_51771</name>
</gene>
<dbReference type="EMBL" id="CM042034">
    <property type="protein sequence ID" value="KAI3761357.1"/>
    <property type="molecule type" value="Genomic_DNA"/>
</dbReference>
<accession>A0ACB9ERA9</accession>
<evidence type="ECO:0000313" key="1">
    <source>
        <dbReference type="EMBL" id="KAI3761357.1"/>
    </source>
</evidence>
<proteinExistence type="predicted"/>
<reference evidence="2" key="1">
    <citation type="journal article" date="2022" name="Mol. Ecol. Resour.">
        <title>The genomes of chicory, endive, great burdock and yacon provide insights into Asteraceae palaeo-polyploidization history and plant inulin production.</title>
        <authorList>
            <person name="Fan W."/>
            <person name="Wang S."/>
            <person name="Wang H."/>
            <person name="Wang A."/>
            <person name="Jiang F."/>
            <person name="Liu H."/>
            <person name="Zhao H."/>
            <person name="Xu D."/>
            <person name="Zhang Y."/>
        </authorList>
    </citation>
    <scope>NUCLEOTIDE SEQUENCE [LARGE SCALE GENOMIC DNA]</scope>
    <source>
        <strain evidence="2">cv. Yunnan</strain>
    </source>
</reference>
<reference evidence="1 2" key="2">
    <citation type="journal article" date="2022" name="Mol. Ecol. Resour.">
        <title>The genomes of chicory, endive, great burdock and yacon provide insights into Asteraceae paleo-polyploidization history and plant inulin production.</title>
        <authorList>
            <person name="Fan W."/>
            <person name="Wang S."/>
            <person name="Wang H."/>
            <person name="Wang A."/>
            <person name="Jiang F."/>
            <person name="Liu H."/>
            <person name="Zhao H."/>
            <person name="Xu D."/>
            <person name="Zhang Y."/>
        </authorList>
    </citation>
    <scope>NUCLEOTIDE SEQUENCE [LARGE SCALE GENOMIC DNA]</scope>
    <source>
        <strain evidence="2">cv. Yunnan</strain>
        <tissue evidence="1">Leaves</tissue>
    </source>
</reference>